<sequence length="157" mass="17454">MSLLGGDVHEDATASAARTSPGSPGTGGSPAPHTFVDRKTSDIIWQDSQHRVLFQTLDLIAHPDSGPEVLQRLRDYVNSHFALEEEYMASLDYPGLDAHVRAHRRFQKEVNSLFHNSDPDSPEFLSAASLFLTEWLARHVMGIDKELEAFILESGKQ</sequence>
<keyword evidence="4" id="KW-0408">Iron</keyword>
<protein>
    <recommendedName>
        <fullName evidence="6">Hemerythrin-like domain-containing protein</fullName>
    </recommendedName>
</protein>
<dbReference type="AlphaFoldDB" id="A0A5C8ZTH3"/>
<dbReference type="PROSITE" id="PS00550">
    <property type="entry name" value="HEMERYTHRINS"/>
    <property type="match status" value="1"/>
</dbReference>
<feature type="domain" description="Hemerythrin-like" evidence="6">
    <location>
        <begin position="47"/>
        <end position="148"/>
    </location>
</feature>
<dbReference type="SUPFAM" id="SSF47188">
    <property type="entry name" value="Hemerythrin-like"/>
    <property type="match status" value="1"/>
</dbReference>
<evidence type="ECO:0000256" key="1">
    <source>
        <dbReference type="ARBA" id="ARBA00010587"/>
    </source>
</evidence>
<dbReference type="Pfam" id="PF01814">
    <property type="entry name" value="Hemerythrin"/>
    <property type="match status" value="1"/>
</dbReference>
<dbReference type="InterPro" id="IPR035938">
    <property type="entry name" value="Hemerythrin-like_sf"/>
</dbReference>
<dbReference type="EMBL" id="VRZA01000007">
    <property type="protein sequence ID" value="TXS90757.1"/>
    <property type="molecule type" value="Genomic_DNA"/>
</dbReference>
<evidence type="ECO:0000259" key="6">
    <source>
        <dbReference type="Pfam" id="PF01814"/>
    </source>
</evidence>
<evidence type="ECO:0000256" key="4">
    <source>
        <dbReference type="ARBA" id="ARBA00023004"/>
    </source>
</evidence>
<dbReference type="PANTHER" id="PTHR37164:SF1">
    <property type="entry name" value="BACTERIOHEMERYTHRIN"/>
    <property type="match status" value="1"/>
</dbReference>
<dbReference type="InterPro" id="IPR012312">
    <property type="entry name" value="Hemerythrin-like"/>
</dbReference>
<keyword evidence="3" id="KW-0479">Metal-binding</keyword>
<dbReference type="Proteomes" id="UP000321039">
    <property type="component" value="Unassembled WGS sequence"/>
</dbReference>
<dbReference type="InterPro" id="IPR016131">
    <property type="entry name" value="Haemerythrin_Fe_BS"/>
</dbReference>
<dbReference type="CDD" id="cd12107">
    <property type="entry name" value="Hemerythrin"/>
    <property type="match status" value="1"/>
</dbReference>
<dbReference type="Gene3D" id="1.20.120.50">
    <property type="entry name" value="Hemerythrin-like"/>
    <property type="match status" value="1"/>
</dbReference>
<keyword evidence="8" id="KW-1185">Reference proteome</keyword>
<name>A0A5C8ZTH3_9GAMM</name>
<keyword evidence="2" id="KW-0813">Transport</keyword>
<evidence type="ECO:0000256" key="2">
    <source>
        <dbReference type="ARBA" id="ARBA00022621"/>
    </source>
</evidence>
<dbReference type="InterPro" id="IPR050669">
    <property type="entry name" value="Hemerythrin"/>
</dbReference>
<dbReference type="PANTHER" id="PTHR37164">
    <property type="entry name" value="BACTERIOHEMERYTHRIN"/>
    <property type="match status" value="1"/>
</dbReference>
<dbReference type="InterPro" id="IPR012827">
    <property type="entry name" value="Hemerythrin_metal-bd"/>
</dbReference>
<reference evidence="7 8" key="1">
    <citation type="submission" date="2019-08" db="EMBL/GenBank/DDBJ databases">
        <title>Parahaliea maris sp. nov., isolated from the surface seawater.</title>
        <authorList>
            <person name="Liu Y."/>
        </authorList>
    </citation>
    <scope>NUCLEOTIDE SEQUENCE [LARGE SCALE GENOMIC DNA]</scope>
    <source>
        <strain evidence="7 8">HSLHS9</strain>
    </source>
</reference>
<gene>
    <name evidence="7" type="ORF">FV139_17410</name>
</gene>
<evidence type="ECO:0000256" key="5">
    <source>
        <dbReference type="SAM" id="MobiDB-lite"/>
    </source>
</evidence>
<evidence type="ECO:0000256" key="3">
    <source>
        <dbReference type="ARBA" id="ARBA00022723"/>
    </source>
</evidence>
<dbReference type="GO" id="GO:0005344">
    <property type="term" value="F:oxygen carrier activity"/>
    <property type="evidence" value="ECO:0007669"/>
    <property type="project" value="UniProtKB-KW"/>
</dbReference>
<dbReference type="NCBIfam" id="TIGR02481">
    <property type="entry name" value="hemeryth_dom"/>
    <property type="match status" value="1"/>
</dbReference>
<evidence type="ECO:0000313" key="7">
    <source>
        <dbReference type="EMBL" id="TXS90757.1"/>
    </source>
</evidence>
<keyword evidence="2" id="KW-0561">Oxygen transport</keyword>
<proteinExistence type="inferred from homology"/>
<dbReference type="RefSeq" id="WP_148069755.1">
    <property type="nucleotide sequence ID" value="NZ_VRZA01000007.1"/>
</dbReference>
<evidence type="ECO:0000313" key="8">
    <source>
        <dbReference type="Proteomes" id="UP000321039"/>
    </source>
</evidence>
<organism evidence="7 8">
    <name type="scientific">Parahaliea maris</name>
    <dbReference type="NCBI Taxonomy" id="2716870"/>
    <lineage>
        <taxon>Bacteria</taxon>
        <taxon>Pseudomonadati</taxon>
        <taxon>Pseudomonadota</taxon>
        <taxon>Gammaproteobacteria</taxon>
        <taxon>Cellvibrionales</taxon>
        <taxon>Halieaceae</taxon>
        <taxon>Parahaliea</taxon>
    </lineage>
</organism>
<accession>A0A5C8ZTH3</accession>
<feature type="region of interest" description="Disordered" evidence="5">
    <location>
        <begin position="1"/>
        <end position="33"/>
    </location>
</feature>
<comment type="similarity">
    <text evidence="1">Belongs to the hemerythrin family.</text>
</comment>
<comment type="caution">
    <text evidence="7">The sequence shown here is derived from an EMBL/GenBank/DDBJ whole genome shotgun (WGS) entry which is preliminary data.</text>
</comment>
<dbReference type="GO" id="GO:0046872">
    <property type="term" value="F:metal ion binding"/>
    <property type="evidence" value="ECO:0007669"/>
    <property type="project" value="UniProtKB-KW"/>
</dbReference>